<dbReference type="CDD" id="cd10954">
    <property type="entry name" value="CE4_CtAXE_like"/>
    <property type="match status" value="1"/>
</dbReference>
<feature type="chain" id="PRO_5044426000" evidence="4">
    <location>
        <begin position="32"/>
        <end position="338"/>
    </location>
</feature>
<accession>A0A6N3BKQ9</accession>
<feature type="signal peptide" evidence="4">
    <location>
        <begin position="1"/>
        <end position="31"/>
    </location>
</feature>
<dbReference type="PANTHER" id="PTHR10587">
    <property type="entry name" value="GLYCOSYL TRANSFERASE-RELATED"/>
    <property type="match status" value="1"/>
</dbReference>
<keyword evidence="1" id="KW-0479">Metal-binding</keyword>
<sequence length="338" mass="36993">MIKLNRMTRKRWAAMLLAAAFMIASAPAAYADGPSGPASDTAIAENSREEAKGPGAGPEQQPAQPEQTSQPEQQPEQTSQPEQQPEQPEQTTQPEQQPEQTTQPEQQPEQTTQPEQQPVQPEQPAEGMIASGGRYIDPTKPMVALTFDDGPYAPVGNRIMDSLEQHNGRATFFVVGSRVPSYQAEIKRMHNNGHEIGNHTYEHKYLNKLNAAQIRSQIDRCNQTVAAVTGEAPALVRLPGGNKNNTVLANINQPIIMWNIDTLDWKTRNAASSVQKVLGSVKDGDIVLMHELYTASGDAAVTLIPALTERGYQLVTVSELARFRGGLSNKGVYYSFPK</sequence>
<dbReference type="EC" id="3.5.1.-" evidence="7"/>
<evidence type="ECO:0000256" key="3">
    <source>
        <dbReference type="SAM" id="MobiDB-lite"/>
    </source>
</evidence>
<evidence type="ECO:0000313" key="6">
    <source>
        <dbReference type="EMBL" id="MDB2003067.1"/>
    </source>
</evidence>
<evidence type="ECO:0000259" key="5">
    <source>
        <dbReference type="PROSITE" id="PS51677"/>
    </source>
</evidence>
<feature type="region of interest" description="Disordered" evidence="3">
    <location>
        <begin position="30"/>
        <end position="136"/>
    </location>
</feature>
<evidence type="ECO:0000256" key="1">
    <source>
        <dbReference type="ARBA" id="ARBA00022723"/>
    </source>
</evidence>
<proteinExistence type="predicted"/>
<dbReference type="Pfam" id="PF01522">
    <property type="entry name" value="Polysacc_deac_1"/>
    <property type="match status" value="1"/>
</dbReference>
<gene>
    <name evidence="7" type="primary">pdaC_2</name>
    <name evidence="7" type="ORF">CSLFYP84_01119</name>
    <name evidence="6" type="ORF">PM006_22935</name>
</gene>
<dbReference type="InterPro" id="IPR050248">
    <property type="entry name" value="Polysacc_deacetylase_ArnD"/>
</dbReference>
<dbReference type="GO" id="GO:0005975">
    <property type="term" value="P:carbohydrate metabolic process"/>
    <property type="evidence" value="ECO:0007669"/>
    <property type="project" value="InterPro"/>
</dbReference>
<evidence type="ECO:0000256" key="4">
    <source>
        <dbReference type="SAM" id="SignalP"/>
    </source>
</evidence>
<dbReference type="GO" id="GO:0016810">
    <property type="term" value="F:hydrolase activity, acting on carbon-nitrogen (but not peptide) bonds"/>
    <property type="evidence" value="ECO:0007669"/>
    <property type="project" value="InterPro"/>
</dbReference>
<dbReference type="AlphaFoldDB" id="A0A6N3BKQ9"/>
<dbReference type="Gene3D" id="3.20.20.370">
    <property type="entry name" value="Glycoside hydrolase/deacetylase"/>
    <property type="match status" value="1"/>
</dbReference>
<keyword evidence="2 7" id="KW-0378">Hydrolase</keyword>
<dbReference type="Proteomes" id="UP001300871">
    <property type="component" value="Unassembled WGS sequence"/>
</dbReference>
<protein>
    <submittedName>
        <fullName evidence="7">Peptidoglycan-N-acetylmuramic acid deacetylase PdaC</fullName>
        <ecNumber evidence="7">3.5.1.-</ecNumber>
    </submittedName>
    <submittedName>
        <fullName evidence="6">Polysaccharide deacetylase family protein</fullName>
    </submittedName>
</protein>
<organism evidence="7">
    <name type="scientific">Clostridium symbiosum</name>
    <name type="common">Bacteroides symbiosus</name>
    <dbReference type="NCBI Taxonomy" id="1512"/>
    <lineage>
        <taxon>Bacteria</taxon>
        <taxon>Bacillati</taxon>
        <taxon>Bacillota</taxon>
        <taxon>Clostridia</taxon>
        <taxon>Lachnospirales</taxon>
        <taxon>Lachnospiraceae</taxon>
        <taxon>Otoolea</taxon>
    </lineage>
</organism>
<feature type="domain" description="NodB homology" evidence="5">
    <location>
        <begin position="141"/>
        <end position="315"/>
    </location>
</feature>
<dbReference type="EMBL" id="CACRUA010000013">
    <property type="protein sequence ID" value="VYU02167.1"/>
    <property type="molecule type" value="Genomic_DNA"/>
</dbReference>
<dbReference type="InterPro" id="IPR011330">
    <property type="entry name" value="Glyco_hydro/deAcase_b/a-brl"/>
</dbReference>
<reference evidence="6" key="2">
    <citation type="submission" date="2023-01" db="EMBL/GenBank/DDBJ databases">
        <title>Human gut microbiome strain richness.</title>
        <authorList>
            <person name="Chen-Liaw A."/>
        </authorList>
    </citation>
    <scope>NUCLEOTIDE SEQUENCE</scope>
    <source>
        <strain evidence="6">B1_m1001713B170214d0_201011</strain>
    </source>
</reference>
<evidence type="ECO:0000256" key="2">
    <source>
        <dbReference type="ARBA" id="ARBA00022801"/>
    </source>
</evidence>
<evidence type="ECO:0000313" key="7">
    <source>
        <dbReference type="EMBL" id="VYU02167.1"/>
    </source>
</evidence>
<dbReference type="RefSeq" id="WP_156684455.1">
    <property type="nucleotide sequence ID" value="NZ_CACRUA010000013.1"/>
</dbReference>
<feature type="compositionally biased region" description="Low complexity" evidence="3">
    <location>
        <begin position="58"/>
        <end position="126"/>
    </location>
</feature>
<dbReference type="InterPro" id="IPR002509">
    <property type="entry name" value="NODB_dom"/>
</dbReference>
<name>A0A6N3BKQ9_CLOSY</name>
<dbReference type="GO" id="GO:0046872">
    <property type="term" value="F:metal ion binding"/>
    <property type="evidence" value="ECO:0007669"/>
    <property type="project" value="UniProtKB-KW"/>
</dbReference>
<dbReference type="PANTHER" id="PTHR10587:SF133">
    <property type="entry name" value="CHITIN DEACETYLASE 1-RELATED"/>
    <property type="match status" value="1"/>
</dbReference>
<dbReference type="SUPFAM" id="SSF88713">
    <property type="entry name" value="Glycoside hydrolase/deacetylase"/>
    <property type="match status" value="1"/>
</dbReference>
<dbReference type="GO" id="GO:0016020">
    <property type="term" value="C:membrane"/>
    <property type="evidence" value="ECO:0007669"/>
    <property type="project" value="TreeGrafter"/>
</dbReference>
<reference evidence="7" key="1">
    <citation type="submission" date="2019-11" db="EMBL/GenBank/DDBJ databases">
        <authorList>
            <person name="Feng L."/>
        </authorList>
    </citation>
    <scope>NUCLEOTIDE SEQUENCE</scope>
    <source>
        <strain evidence="7">CsymbiosumLFYP84</strain>
    </source>
</reference>
<dbReference type="PROSITE" id="PS51677">
    <property type="entry name" value="NODB"/>
    <property type="match status" value="1"/>
</dbReference>
<keyword evidence="4" id="KW-0732">Signal</keyword>
<dbReference type="EMBL" id="JAQLGM010000124">
    <property type="protein sequence ID" value="MDB2003067.1"/>
    <property type="molecule type" value="Genomic_DNA"/>
</dbReference>